<protein>
    <submittedName>
        <fullName evidence="2">Uncharacterized protein</fullName>
    </submittedName>
</protein>
<accession>A0A7Z8ZL56</accession>
<evidence type="ECO:0000313" key="3">
    <source>
        <dbReference type="Proteomes" id="UP000277464"/>
    </source>
</evidence>
<dbReference type="EMBL" id="LR134270">
    <property type="protein sequence ID" value="VED72860.1"/>
    <property type="molecule type" value="Genomic_DNA"/>
</dbReference>
<organism evidence="2 3">
    <name type="scientific">Escherichia marmotae</name>
    <dbReference type="NCBI Taxonomy" id="1499973"/>
    <lineage>
        <taxon>Bacteria</taxon>
        <taxon>Pseudomonadati</taxon>
        <taxon>Pseudomonadota</taxon>
        <taxon>Gammaproteobacteria</taxon>
        <taxon>Enterobacterales</taxon>
        <taxon>Enterobacteriaceae</taxon>
        <taxon>Escherichia</taxon>
    </lineage>
</organism>
<dbReference type="Proteomes" id="UP000277464">
    <property type="component" value="Chromosome"/>
</dbReference>
<reference evidence="2 3" key="1">
    <citation type="submission" date="2018-12" db="EMBL/GenBank/DDBJ databases">
        <authorList>
            <consortium name="Pathogen Informatics"/>
        </authorList>
    </citation>
    <scope>NUCLEOTIDE SEQUENCE [LARGE SCALE GENOMIC DNA]</scope>
    <source>
        <strain evidence="2 3">NCTC8196</strain>
    </source>
</reference>
<name>A0A7Z8ZL56_9ESCH</name>
<evidence type="ECO:0000313" key="2">
    <source>
        <dbReference type="EMBL" id="VED72860.1"/>
    </source>
</evidence>
<gene>
    <name evidence="2" type="ORF">NCTC8196_00471</name>
</gene>
<proteinExistence type="predicted"/>
<dbReference type="AlphaFoldDB" id="A0A7Z8ZL56"/>
<evidence type="ECO:0000256" key="1">
    <source>
        <dbReference type="SAM" id="MobiDB-lite"/>
    </source>
</evidence>
<feature type="region of interest" description="Disordered" evidence="1">
    <location>
        <begin position="15"/>
        <end position="43"/>
    </location>
</feature>
<sequence>MNMLLKKILCALLPDPTPESDDSTESADSPLFPSSSTNHHICNNDLDDYYYRAKDYYGGPYKTPH</sequence>
<feature type="compositionally biased region" description="Polar residues" evidence="1">
    <location>
        <begin position="32"/>
        <end position="41"/>
    </location>
</feature>